<dbReference type="SMR" id="A0A370C2F1"/>
<evidence type="ECO:0000259" key="1">
    <source>
        <dbReference type="Pfam" id="PF12680"/>
    </source>
</evidence>
<dbReference type="EMBL" id="KZ851908">
    <property type="protein sequence ID" value="RDH22078.1"/>
    <property type="molecule type" value="Genomic_DNA"/>
</dbReference>
<dbReference type="Proteomes" id="UP000253845">
    <property type="component" value="Unassembled WGS sequence"/>
</dbReference>
<name>A0A370C2F1_ASPNG</name>
<evidence type="ECO:0000313" key="3">
    <source>
        <dbReference type="Proteomes" id="UP000253845"/>
    </source>
</evidence>
<dbReference type="AlphaFoldDB" id="A0A370C2F1"/>
<gene>
    <name evidence="2" type="ORF">M747DRAFT_294295</name>
</gene>
<dbReference type="SUPFAM" id="SSF54427">
    <property type="entry name" value="NTF2-like"/>
    <property type="match status" value="1"/>
</dbReference>
<evidence type="ECO:0000313" key="2">
    <source>
        <dbReference type="EMBL" id="RDH22078.1"/>
    </source>
</evidence>
<dbReference type="InterPro" id="IPR032710">
    <property type="entry name" value="NTF2-like_dom_sf"/>
</dbReference>
<protein>
    <recommendedName>
        <fullName evidence="1">SnoaL-like domain-containing protein</fullName>
    </recommendedName>
</protein>
<dbReference type="InterPro" id="IPR037401">
    <property type="entry name" value="SnoaL-like"/>
</dbReference>
<proteinExistence type="predicted"/>
<feature type="domain" description="SnoaL-like" evidence="1">
    <location>
        <begin position="9"/>
        <end position="98"/>
    </location>
</feature>
<organism evidence="2 3">
    <name type="scientific">Aspergillus niger ATCC 13496</name>
    <dbReference type="NCBI Taxonomy" id="1353008"/>
    <lineage>
        <taxon>Eukaryota</taxon>
        <taxon>Fungi</taxon>
        <taxon>Dikarya</taxon>
        <taxon>Ascomycota</taxon>
        <taxon>Pezizomycotina</taxon>
        <taxon>Eurotiomycetes</taxon>
        <taxon>Eurotiomycetidae</taxon>
        <taxon>Eurotiales</taxon>
        <taxon>Aspergillaceae</taxon>
        <taxon>Aspergillus</taxon>
        <taxon>Aspergillus subgen. Circumdati</taxon>
    </lineage>
</organism>
<accession>A0A370C2F1</accession>
<dbReference type="VEuPathDB" id="FungiDB:M747DRAFT_294295"/>
<sequence>MDLKSRAETFLTTIVNRRETASIEHYLHPDAQFKHNDLPSMSTAELLAFWPQVLDESPDFRVQILATIAEGLRVWVYSRVEGRLGKGVMDDVHMLEFDGNGLLIRSRGIQREVVEEMEK</sequence>
<dbReference type="Gene3D" id="3.10.450.50">
    <property type="match status" value="1"/>
</dbReference>
<dbReference type="Pfam" id="PF12680">
    <property type="entry name" value="SnoaL_2"/>
    <property type="match status" value="1"/>
</dbReference>
<reference evidence="2 3" key="1">
    <citation type="submission" date="2018-07" db="EMBL/GenBank/DDBJ databases">
        <title>Section-level genome sequencing of Aspergillus section Nigri to investigate inter- and intra-species variation.</title>
        <authorList>
            <consortium name="DOE Joint Genome Institute"/>
            <person name="Vesth T.C."/>
            <person name="Nybo J.L."/>
            <person name="Theobald S."/>
            <person name="Frisvad J.C."/>
            <person name="Larsen T.O."/>
            <person name="Nielsen K.F."/>
            <person name="Hoof J.B."/>
            <person name="Brandl J."/>
            <person name="Salamov A."/>
            <person name="Riley R."/>
            <person name="Gladden J.M."/>
            <person name="Phatale P."/>
            <person name="Nielsen M.T."/>
            <person name="Lyhne E.K."/>
            <person name="Kogle M.E."/>
            <person name="Strasser K."/>
            <person name="McDonnell E."/>
            <person name="Barry K."/>
            <person name="Clum A."/>
            <person name="Chen C."/>
            <person name="Nolan M."/>
            <person name="Sandor L."/>
            <person name="Kuo A."/>
            <person name="Lipzen A."/>
            <person name="Hainaut M."/>
            <person name="Drula E."/>
            <person name="Tsang A."/>
            <person name="Magnuson J.K."/>
            <person name="Henrissat B."/>
            <person name="Wiebenga A."/>
            <person name="Simmons B.A."/>
            <person name="Makela M.R."/>
            <person name="De vries R.P."/>
            <person name="Grigoriev I.V."/>
            <person name="Mortensen U.H."/>
            <person name="Baker S.E."/>
            <person name="Andersen M.R."/>
        </authorList>
    </citation>
    <scope>NUCLEOTIDE SEQUENCE [LARGE SCALE GENOMIC DNA]</scope>
    <source>
        <strain evidence="2 3">ATCC 13496</strain>
    </source>
</reference>